<reference evidence="2 3" key="1">
    <citation type="journal article" date="2016" name="Genome Biol. Evol.">
        <title>Gene Family Evolution Reflects Adaptation to Soil Environmental Stressors in the Genome of the Collembolan Orchesella cincta.</title>
        <authorList>
            <person name="Faddeeva-Vakhrusheva A."/>
            <person name="Derks M.F."/>
            <person name="Anvar S.Y."/>
            <person name="Agamennone V."/>
            <person name="Suring W."/>
            <person name="Smit S."/>
            <person name="van Straalen N.M."/>
            <person name="Roelofs D."/>
        </authorList>
    </citation>
    <scope>NUCLEOTIDE SEQUENCE [LARGE SCALE GENOMIC DNA]</scope>
    <source>
        <tissue evidence="2">Mixed pool</tissue>
    </source>
</reference>
<comment type="caution">
    <text evidence="2">The sequence shown here is derived from an EMBL/GenBank/DDBJ whole genome shotgun (WGS) entry which is preliminary data.</text>
</comment>
<keyword evidence="3" id="KW-1185">Reference proteome</keyword>
<feature type="domain" description="DNA replication licensing factor MCM2-like winged-helix" evidence="1">
    <location>
        <begin position="37"/>
        <end position="76"/>
    </location>
</feature>
<evidence type="ECO:0000313" key="2">
    <source>
        <dbReference type="EMBL" id="ODM92018.1"/>
    </source>
</evidence>
<dbReference type="Proteomes" id="UP000094527">
    <property type="component" value="Unassembled WGS sequence"/>
</dbReference>
<dbReference type="AlphaFoldDB" id="A0A1D2MG97"/>
<dbReference type="EMBL" id="LJIJ01001354">
    <property type="protein sequence ID" value="ODM92018.1"/>
    <property type="molecule type" value="Genomic_DNA"/>
</dbReference>
<dbReference type="InterPro" id="IPR059098">
    <property type="entry name" value="WHD_MCM2"/>
</dbReference>
<proteinExistence type="predicted"/>
<protein>
    <submittedName>
        <fullName evidence="2">DNA replication licensing factor mcm2</fullName>
    </submittedName>
</protein>
<dbReference type="Pfam" id="PF23669">
    <property type="entry name" value="WHD_MCM2"/>
    <property type="match status" value="1"/>
</dbReference>
<name>A0A1D2MG97_ORCCI</name>
<sequence length="77" mass="9086">MTSTCPFVLCSRASLTPEVQRDETDEEAVQQILTYRKDNHELLLFILKNMISEQTIYLENKYRAVPDYVEVKQKDFV</sequence>
<gene>
    <name evidence="2" type="ORF">Ocin01_14669</name>
</gene>
<dbReference type="OrthoDB" id="844at2759"/>
<evidence type="ECO:0000259" key="1">
    <source>
        <dbReference type="Pfam" id="PF23669"/>
    </source>
</evidence>
<evidence type="ECO:0000313" key="3">
    <source>
        <dbReference type="Proteomes" id="UP000094527"/>
    </source>
</evidence>
<dbReference type="STRING" id="48709.A0A1D2MG97"/>
<organism evidence="2 3">
    <name type="scientific">Orchesella cincta</name>
    <name type="common">Springtail</name>
    <name type="synonym">Podura cincta</name>
    <dbReference type="NCBI Taxonomy" id="48709"/>
    <lineage>
        <taxon>Eukaryota</taxon>
        <taxon>Metazoa</taxon>
        <taxon>Ecdysozoa</taxon>
        <taxon>Arthropoda</taxon>
        <taxon>Hexapoda</taxon>
        <taxon>Collembola</taxon>
        <taxon>Entomobryomorpha</taxon>
        <taxon>Entomobryoidea</taxon>
        <taxon>Orchesellidae</taxon>
        <taxon>Orchesellinae</taxon>
        <taxon>Orchesella</taxon>
    </lineage>
</organism>
<accession>A0A1D2MG97</accession>